<proteinExistence type="predicted"/>
<gene>
    <name evidence="4" type="ORF">SAMN05892877_11614</name>
</gene>
<dbReference type="AlphaFoldDB" id="A0A285UUJ7"/>
<feature type="transmembrane region" description="Helical" evidence="1">
    <location>
        <begin position="70"/>
        <end position="94"/>
    </location>
</feature>
<keyword evidence="1" id="KW-0472">Membrane</keyword>
<dbReference type="InterPro" id="IPR041167">
    <property type="entry name" value="Saf_2TM"/>
</dbReference>
<accession>A0A285UUJ7</accession>
<dbReference type="NCBIfam" id="NF033611">
    <property type="entry name" value="SAVED"/>
    <property type="match status" value="1"/>
</dbReference>
<keyword evidence="1" id="KW-1133">Transmembrane helix</keyword>
<reference evidence="4 5" key="1">
    <citation type="submission" date="2017-08" db="EMBL/GenBank/DDBJ databases">
        <authorList>
            <person name="de Groot N.N."/>
        </authorList>
    </citation>
    <scope>NUCLEOTIDE SEQUENCE [LARGE SCALE GENOMIC DNA]</scope>
    <source>
        <strain evidence="4 5">JC85</strain>
    </source>
</reference>
<evidence type="ECO:0000256" key="1">
    <source>
        <dbReference type="SAM" id="Phobius"/>
    </source>
</evidence>
<evidence type="ECO:0000259" key="3">
    <source>
        <dbReference type="Pfam" id="PF18303"/>
    </source>
</evidence>
<dbReference type="OrthoDB" id="8687383at2"/>
<evidence type="ECO:0008006" key="6">
    <source>
        <dbReference type="Google" id="ProtNLM"/>
    </source>
</evidence>
<evidence type="ECO:0000313" key="5">
    <source>
        <dbReference type="Proteomes" id="UP000219167"/>
    </source>
</evidence>
<dbReference type="InterPro" id="IPR040836">
    <property type="entry name" value="SAVED"/>
</dbReference>
<feature type="transmembrane region" description="Helical" evidence="1">
    <location>
        <begin position="26"/>
        <end position="45"/>
    </location>
</feature>
<feature type="domain" description="SMODS-associated and fused to various effectors" evidence="2">
    <location>
        <begin position="170"/>
        <end position="349"/>
    </location>
</feature>
<protein>
    <recommendedName>
        <fullName evidence="6">SMODS-associated and fused to various effectors domain-containing protein</fullName>
    </recommendedName>
</protein>
<sequence>MNWNTLDFVVRSLVSWFVRARHAESWIFRGAVAVLVAIHGANWVFKYSGTIGGESGSIEFGTAGAVPDSILWIITVVCIALMLGSAMWAWIRYANEQKRLARKKVFVIEGRGLRDDDGSSLKSAVPESITGTRIDYMLDLRQRKDGVIVEPEDLLPPVAAMKTWVHQAQKGNERSDLTTVYGGLTAVPLTFLTGLLLDDEGDIVVMDWDRVASRWRLLDGQDDASRFEITGMEQAGAQREVVLAISASYMVKTEDLATTFNCPIVRMTLPDLQSSHWSQARQSELADQFLGVLKQLDAIGVEQVHLVLAAQNSVVFNLARRYDKRNLPRVAVYQFERSQERRYPWGIEMPVAGVNVARVIQTDEGAARFPERT</sequence>
<evidence type="ECO:0000313" key="4">
    <source>
        <dbReference type="EMBL" id="SOC45490.1"/>
    </source>
</evidence>
<dbReference type="RefSeq" id="WP_141402094.1">
    <property type="nucleotide sequence ID" value="NZ_OBQD01000016.1"/>
</dbReference>
<keyword evidence="1" id="KW-0812">Transmembrane</keyword>
<dbReference type="EMBL" id="OBQD01000016">
    <property type="protein sequence ID" value="SOC45490.1"/>
    <property type="molecule type" value="Genomic_DNA"/>
</dbReference>
<name>A0A285UUJ7_9HYPH</name>
<dbReference type="Pfam" id="PF18145">
    <property type="entry name" value="SAVED"/>
    <property type="match status" value="1"/>
</dbReference>
<dbReference type="Proteomes" id="UP000219167">
    <property type="component" value="Unassembled WGS sequence"/>
</dbReference>
<dbReference type="Pfam" id="PF18303">
    <property type="entry name" value="Saf_2TM"/>
    <property type="match status" value="1"/>
</dbReference>
<feature type="domain" description="SAVED-fused 2TM effector" evidence="3">
    <location>
        <begin position="7"/>
        <end position="153"/>
    </location>
</feature>
<evidence type="ECO:0000259" key="2">
    <source>
        <dbReference type="Pfam" id="PF18145"/>
    </source>
</evidence>
<keyword evidence="5" id="KW-1185">Reference proteome</keyword>
<organism evidence="4 5">
    <name type="scientific">Rhizobium subbaraonis</name>
    <dbReference type="NCBI Taxonomy" id="908946"/>
    <lineage>
        <taxon>Bacteria</taxon>
        <taxon>Pseudomonadati</taxon>
        <taxon>Pseudomonadota</taxon>
        <taxon>Alphaproteobacteria</taxon>
        <taxon>Hyphomicrobiales</taxon>
        <taxon>Rhizobiaceae</taxon>
        <taxon>Rhizobium/Agrobacterium group</taxon>
        <taxon>Rhizobium</taxon>
    </lineage>
</organism>